<comment type="caution">
    <text evidence="2">The sequence shown here is derived from an EMBL/GenBank/DDBJ whole genome shotgun (WGS) entry which is preliminary data.</text>
</comment>
<dbReference type="EMBL" id="JAGGLT010000004">
    <property type="protein sequence ID" value="MBP2071073.1"/>
    <property type="molecule type" value="Genomic_DNA"/>
</dbReference>
<name>A0ABS4NBN7_9THEO</name>
<protein>
    <recommendedName>
        <fullName evidence="1">Prenylated flavin chaperone LpdD-like domain-containing protein</fullName>
    </recommendedName>
</protein>
<feature type="domain" description="Prenylated flavin chaperone LpdD-like" evidence="1">
    <location>
        <begin position="2"/>
        <end position="38"/>
    </location>
</feature>
<gene>
    <name evidence="2" type="ORF">J2Z80_000573</name>
</gene>
<dbReference type="Pfam" id="PF21758">
    <property type="entry name" value="PAC_bac"/>
    <property type="match status" value="1"/>
</dbReference>
<organism evidence="2 3">
    <name type="scientific">Thermoanaerobacterium butyriciformans</name>
    <dbReference type="NCBI Taxonomy" id="1702242"/>
    <lineage>
        <taxon>Bacteria</taxon>
        <taxon>Bacillati</taxon>
        <taxon>Bacillota</taxon>
        <taxon>Clostridia</taxon>
        <taxon>Thermoanaerobacterales</taxon>
        <taxon>Thermoanaerobacteraceae</taxon>
        <taxon>Thermoanaerobacterium</taxon>
    </lineage>
</organism>
<reference evidence="2" key="1">
    <citation type="submission" date="2021-03" db="EMBL/GenBank/DDBJ databases">
        <title>Genomic Encyclopedia of Type Strains, Phase IV (KMG-IV): sequencing the most valuable type-strain genomes for metagenomic binning, comparative biology and taxonomic classification.</title>
        <authorList>
            <person name="Goeker M."/>
        </authorList>
    </citation>
    <scope>NUCLEOTIDE SEQUENCE</scope>
    <source>
        <strain evidence="2">DSM 101588</strain>
    </source>
</reference>
<proteinExistence type="predicted"/>
<sequence length="41" mass="4527">MKCNVSVSAGIHIDNASHDELNVLMENCKEACKKLVLQILD</sequence>
<dbReference type="RefSeq" id="WP_280953159.1">
    <property type="nucleotide sequence ID" value="NZ_JAGGLT010000004.1"/>
</dbReference>
<keyword evidence="3" id="KW-1185">Reference proteome</keyword>
<accession>A0ABS4NBN7</accession>
<evidence type="ECO:0000313" key="2">
    <source>
        <dbReference type="EMBL" id="MBP2071073.1"/>
    </source>
</evidence>
<evidence type="ECO:0000313" key="3">
    <source>
        <dbReference type="Proteomes" id="UP001166402"/>
    </source>
</evidence>
<dbReference type="InterPro" id="IPR048844">
    <property type="entry name" value="LpdD_chaperone-like"/>
</dbReference>
<dbReference type="Proteomes" id="UP001166402">
    <property type="component" value="Unassembled WGS sequence"/>
</dbReference>
<evidence type="ECO:0000259" key="1">
    <source>
        <dbReference type="Pfam" id="PF21758"/>
    </source>
</evidence>